<feature type="domain" description="2EXR" evidence="1">
    <location>
        <begin position="9"/>
        <end position="111"/>
    </location>
</feature>
<evidence type="ECO:0000259" key="1">
    <source>
        <dbReference type="Pfam" id="PF20150"/>
    </source>
</evidence>
<gene>
    <name evidence="2" type="ORF">CONLIGDRAFT_354403</name>
</gene>
<protein>
    <recommendedName>
        <fullName evidence="1">2EXR domain-containing protein</fullName>
    </recommendedName>
</protein>
<dbReference type="EMBL" id="KV875097">
    <property type="protein sequence ID" value="OIW29991.1"/>
    <property type="molecule type" value="Genomic_DNA"/>
</dbReference>
<dbReference type="PANTHER" id="PTHR35910">
    <property type="entry name" value="2EXR DOMAIN-CONTAINING PROTEIN"/>
    <property type="match status" value="1"/>
</dbReference>
<dbReference type="InterPro" id="IPR045518">
    <property type="entry name" value="2EXR"/>
</dbReference>
<reference evidence="2 3" key="1">
    <citation type="submission" date="2016-10" db="EMBL/GenBank/DDBJ databases">
        <title>Draft genome sequence of Coniochaeta ligniaria NRRL30616, a lignocellulolytic fungus for bioabatement of inhibitors in plant biomass hydrolysates.</title>
        <authorList>
            <consortium name="DOE Joint Genome Institute"/>
            <person name="Jimenez D.J."/>
            <person name="Hector R.E."/>
            <person name="Riley R."/>
            <person name="Sun H."/>
            <person name="Grigoriev I.V."/>
            <person name="Van Elsas J.D."/>
            <person name="Nichols N.N."/>
        </authorList>
    </citation>
    <scope>NUCLEOTIDE SEQUENCE [LARGE SCALE GENOMIC DNA]</scope>
    <source>
        <strain evidence="2 3">NRRL 30616</strain>
    </source>
</reference>
<dbReference type="OrthoDB" id="3540486at2759"/>
<organism evidence="2 3">
    <name type="scientific">Coniochaeta ligniaria NRRL 30616</name>
    <dbReference type="NCBI Taxonomy" id="1408157"/>
    <lineage>
        <taxon>Eukaryota</taxon>
        <taxon>Fungi</taxon>
        <taxon>Dikarya</taxon>
        <taxon>Ascomycota</taxon>
        <taxon>Pezizomycotina</taxon>
        <taxon>Sordariomycetes</taxon>
        <taxon>Sordariomycetidae</taxon>
        <taxon>Coniochaetales</taxon>
        <taxon>Coniochaetaceae</taxon>
        <taxon>Coniochaeta</taxon>
    </lineage>
</organism>
<proteinExistence type="predicted"/>
<accession>A0A1J7IQS2</accession>
<evidence type="ECO:0000313" key="2">
    <source>
        <dbReference type="EMBL" id="OIW29991.1"/>
    </source>
</evidence>
<evidence type="ECO:0000313" key="3">
    <source>
        <dbReference type="Proteomes" id="UP000182658"/>
    </source>
</evidence>
<dbReference type="AlphaFoldDB" id="A0A1J7IQS2"/>
<name>A0A1J7IQS2_9PEZI</name>
<dbReference type="STRING" id="1408157.A0A1J7IQS2"/>
<dbReference type="Pfam" id="PF20150">
    <property type="entry name" value="2EXR"/>
    <property type="match status" value="1"/>
</dbReference>
<keyword evidence="3" id="KW-1185">Reference proteome</keyword>
<dbReference type="Proteomes" id="UP000182658">
    <property type="component" value="Unassembled WGS sequence"/>
</dbReference>
<sequence length="323" mass="37168">MSASEPLVFALFPKLPTELRFEIWRLCLPHRVLEVDYPVDACPLDFRKSSQLLGTHHEVIHHNMRLPVIARVSRESRQVVFETWTKLALASQYTDALSFSNGWNAQQEPWFDRIRTSFVHLGWTLTSPGYEPLFTSDAMYHLQWAAAQTDHARFSIALGFLREYSFYSGERLWERNRLADTMRQKLAWVVVIDRFVIVRTDVKTAAASDLFGLLADSRVQIVEADDEAQMARFLALVDVPGVTLSLTRRKDIYSECQYCNKPEDTFSSTILQEAIQTSKAEVSGVLRGGLFDSWRFFEPEEHAPRFHMAVMFRLYTEMGGTGD</sequence>
<dbReference type="PANTHER" id="PTHR35910:SF1">
    <property type="entry name" value="2EXR DOMAIN-CONTAINING PROTEIN"/>
    <property type="match status" value="1"/>
</dbReference>
<dbReference type="InParanoid" id="A0A1J7IQS2"/>